<organism evidence="1 2">
    <name type="scientific">Methanobacterium alkalithermotolerans</name>
    <dbReference type="NCBI Taxonomy" id="2731220"/>
    <lineage>
        <taxon>Archaea</taxon>
        <taxon>Methanobacteriati</taxon>
        <taxon>Methanobacteriota</taxon>
        <taxon>Methanomada group</taxon>
        <taxon>Methanobacteria</taxon>
        <taxon>Methanobacteriales</taxon>
        <taxon>Methanobacteriaceae</taxon>
        <taxon>Methanobacterium</taxon>
    </lineage>
</organism>
<keyword evidence="2" id="KW-1185">Reference proteome</keyword>
<dbReference type="RefSeq" id="WP_211533077.1">
    <property type="nucleotide sequence ID" value="NZ_CP058560.1"/>
</dbReference>
<dbReference type="InterPro" id="IPR036563">
    <property type="entry name" value="MoaE_sf"/>
</dbReference>
<accession>A0A8T8KBE9</accession>
<dbReference type="GO" id="GO:0006777">
    <property type="term" value="P:Mo-molybdopterin cofactor biosynthetic process"/>
    <property type="evidence" value="ECO:0007669"/>
    <property type="project" value="InterPro"/>
</dbReference>
<name>A0A8T8KBE9_9EURY</name>
<sequence>MLVKLLEKDEELITIPDLLHQIKKSIKIDECGAIFTFEGIVRGEEKGKKVDKLILSTPDKLKTQKELESIAREVKEKFSVAEIGVVHYLGEFYTGDSLFLVAVLGNHRQETLDALTEIIERTKFDLDFQKEEHTTKGTNIIMSGG</sequence>
<reference evidence="1" key="1">
    <citation type="submission" date="2020-07" db="EMBL/GenBank/DDBJ databases">
        <title>Methanobacterium. sp. MethCan genome.</title>
        <authorList>
            <person name="Postec A."/>
            <person name="Quemeneur M."/>
        </authorList>
    </citation>
    <scope>NUCLEOTIDE SEQUENCE</scope>
    <source>
        <strain evidence="1">MethCAN</strain>
    </source>
</reference>
<dbReference type="Proteomes" id="UP000681041">
    <property type="component" value="Chromosome"/>
</dbReference>
<dbReference type="Pfam" id="PF02391">
    <property type="entry name" value="MoaE"/>
    <property type="match status" value="1"/>
</dbReference>
<proteinExistence type="predicted"/>
<dbReference type="AlphaFoldDB" id="A0A8T8KBE9"/>
<protein>
    <submittedName>
        <fullName evidence="1">Molybdenum cofactor biosynthesis protein MoaE</fullName>
    </submittedName>
</protein>
<dbReference type="CDD" id="cd00756">
    <property type="entry name" value="MoaE"/>
    <property type="match status" value="1"/>
</dbReference>
<gene>
    <name evidence="1" type="ORF">HYG87_10315</name>
</gene>
<dbReference type="SUPFAM" id="SSF54690">
    <property type="entry name" value="Molybdopterin synthase subunit MoaE"/>
    <property type="match status" value="1"/>
</dbReference>
<dbReference type="EMBL" id="CP058560">
    <property type="protein sequence ID" value="QUH24120.1"/>
    <property type="molecule type" value="Genomic_DNA"/>
</dbReference>
<dbReference type="KEGG" id="meme:HYG87_10315"/>
<dbReference type="GeneID" id="64821162"/>
<dbReference type="InterPro" id="IPR003448">
    <property type="entry name" value="Mopterin_biosynth_MoaE"/>
</dbReference>
<dbReference type="OrthoDB" id="45235at2157"/>
<evidence type="ECO:0000313" key="2">
    <source>
        <dbReference type="Proteomes" id="UP000681041"/>
    </source>
</evidence>
<evidence type="ECO:0000313" key="1">
    <source>
        <dbReference type="EMBL" id="QUH24120.1"/>
    </source>
</evidence>
<dbReference type="Gene3D" id="3.90.1170.40">
    <property type="entry name" value="Molybdopterin biosynthesis MoaE subunit"/>
    <property type="match status" value="1"/>
</dbReference>
<dbReference type="PANTHER" id="PTHR23404">
    <property type="entry name" value="MOLYBDOPTERIN SYNTHASE RELATED"/>
    <property type="match status" value="1"/>
</dbReference>